<dbReference type="AlphaFoldDB" id="A0AAD6VDE2"/>
<sequence length="128" mass="14274">GSRLTVPEVKALVKEDPSLLSGYTTEQEEQMVAELTAKRESKRRGTRFNNTAANIDIKRTMDRLVDELNGMAQRANMVGFAMFSRGHLHDTSTPTTISTGGALDFFRDVLKKEPADVSALFELWAVNR</sequence>
<accession>A0AAD6VDE2</accession>
<keyword evidence="2" id="KW-1185">Reference proteome</keyword>
<proteinExistence type="predicted"/>
<feature type="non-terminal residue" evidence="1">
    <location>
        <position position="1"/>
    </location>
</feature>
<organism evidence="1 2">
    <name type="scientific">Mycena pura</name>
    <dbReference type="NCBI Taxonomy" id="153505"/>
    <lineage>
        <taxon>Eukaryota</taxon>
        <taxon>Fungi</taxon>
        <taxon>Dikarya</taxon>
        <taxon>Basidiomycota</taxon>
        <taxon>Agaricomycotina</taxon>
        <taxon>Agaricomycetes</taxon>
        <taxon>Agaricomycetidae</taxon>
        <taxon>Agaricales</taxon>
        <taxon>Marasmiineae</taxon>
        <taxon>Mycenaceae</taxon>
        <taxon>Mycena</taxon>
    </lineage>
</organism>
<feature type="non-terminal residue" evidence="1">
    <location>
        <position position="128"/>
    </location>
</feature>
<comment type="caution">
    <text evidence="1">The sequence shown here is derived from an EMBL/GenBank/DDBJ whole genome shotgun (WGS) entry which is preliminary data.</text>
</comment>
<name>A0AAD6VDE2_9AGAR</name>
<evidence type="ECO:0000313" key="1">
    <source>
        <dbReference type="EMBL" id="KAJ7208900.1"/>
    </source>
</evidence>
<reference evidence="1" key="1">
    <citation type="submission" date="2023-03" db="EMBL/GenBank/DDBJ databases">
        <title>Massive genome expansion in bonnet fungi (Mycena s.s.) driven by repeated elements and novel gene families across ecological guilds.</title>
        <authorList>
            <consortium name="Lawrence Berkeley National Laboratory"/>
            <person name="Harder C.B."/>
            <person name="Miyauchi S."/>
            <person name="Viragh M."/>
            <person name="Kuo A."/>
            <person name="Thoen E."/>
            <person name="Andreopoulos B."/>
            <person name="Lu D."/>
            <person name="Skrede I."/>
            <person name="Drula E."/>
            <person name="Henrissat B."/>
            <person name="Morin E."/>
            <person name="Kohler A."/>
            <person name="Barry K."/>
            <person name="LaButti K."/>
            <person name="Morin E."/>
            <person name="Salamov A."/>
            <person name="Lipzen A."/>
            <person name="Mereny Z."/>
            <person name="Hegedus B."/>
            <person name="Baldrian P."/>
            <person name="Stursova M."/>
            <person name="Weitz H."/>
            <person name="Taylor A."/>
            <person name="Grigoriev I.V."/>
            <person name="Nagy L.G."/>
            <person name="Martin F."/>
            <person name="Kauserud H."/>
        </authorList>
    </citation>
    <scope>NUCLEOTIDE SEQUENCE</scope>
    <source>
        <strain evidence="1">9144</strain>
    </source>
</reference>
<gene>
    <name evidence="1" type="ORF">GGX14DRAFT_334841</name>
</gene>
<dbReference type="EMBL" id="JARJCW010000032">
    <property type="protein sequence ID" value="KAJ7208900.1"/>
    <property type="molecule type" value="Genomic_DNA"/>
</dbReference>
<evidence type="ECO:0000313" key="2">
    <source>
        <dbReference type="Proteomes" id="UP001219525"/>
    </source>
</evidence>
<protein>
    <submittedName>
        <fullName evidence="1">Uncharacterized protein</fullName>
    </submittedName>
</protein>
<dbReference type="Proteomes" id="UP001219525">
    <property type="component" value="Unassembled WGS sequence"/>
</dbReference>